<accession>A0ABX1XZF0</accession>
<dbReference type="Proteomes" id="UP000616779">
    <property type="component" value="Unassembled WGS sequence"/>
</dbReference>
<protein>
    <submittedName>
        <fullName evidence="2">Endonuclease</fullName>
    </submittedName>
</protein>
<keyword evidence="2" id="KW-0378">Hydrolase</keyword>
<keyword evidence="3" id="KW-1185">Reference proteome</keyword>
<proteinExistence type="predicted"/>
<organism evidence="2 3">
    <name type="scientific">Paenibacillus phytorum</name>
    <dbReference type="NCBI Taxonomy" id="2654977"/>
    <lineage>
        <taxon>Bacteria</taxon>
        <taxon>Bacillati</taxon>
        <taxon>Bacillota</taxon>
        <taxon>Bacilli</taxon>
        <taxon>Bacillales</taxon>
        <taxon>Paenibacillaceae</taxon>
        <taxon>Paenibacillus</taxon>
    </lineage>
</organism>
<sequence length="972" mass="111690">MVMNMMNMINVINDFSSPKYDEHRMAIEKLRNKGRDWDFIKYYGKQDEEGLQNKLELLQEDGMIPEDLNAPIWLAIVKFLREAAEREQMIEEKIANNRILSRRQDNDLTIPGGGASSWQLYKNKLIRQGWTDESVKDIENTTISILRKLRVETDNSIKGLTIGHVQSGKTASMAALMAMAADWEFNLFIVLSGTIENLRKQTEERLMSDLKMSGNLSWERLSQLSLKSGSSHKVSSLLLNKGSRERYLNVCLKNKTRLNDLILWLKEDGKKLSQMRILIIDDESDQGGINTNDVNDSLAERTALNKAIVELVKIQAKDGSKPLSMNYISYTATPYANFLNEASEESLYPHDFIAVLNPAKEYFGAKQIFGLENNEYYRGLPMVRVITENDCDLVNSIHKEEGGYLPQSFKDALHWFLLATSIMRYRKYKKPISMLVHTSQKQTHHQIFADLINSYFSSTSKVKIIEACRVLYEQEQKKFTKEDFDMEFEVYPNKDDVKDYPLFEKIEEELKRLIRHHPSHINVLEDTKRLEYHDGLHLCIDNCANNGVTEDLEHVRLVYPDPKSPNYPAPAPAFIVIGGSTLSRGLTIEGLVSTYFLRTTSQADTLLQMGRFFGYRKGYEMLPRIWLTTDTEAKFKFMATLEEELREDIETYILEGMDANEYGPKIKNSPKLTWLRITAKNRMQSAEEIDLDFSGTSSQTIAFDDDVAIQRQNIEVTEHLLNRLGTPNETRNTRGLYWEDVPFQQIMDDFFRKFTFSKQSEFSNMEAFFEWYSKKEAEAGFTNWNVVLSGSGKLDDDEHDEHKQWIVGGRGVGLVTRSRRGSATGEKINIGVLRAPSDLYADMTKEMYDSIREEFKLTQAVKAERALIEDELEEIDQEQPKKSVVNELRKAAGIGLTPQLLLYRIDQNSEYKKGNKPNTKESNRRYDLNASEDLIGVSIFVPGYRSGNNLATKLSIRIENPMGESETEEGKE</sequence>
<evidence type="ECO:0000313" key="2">
    <source>
        <dbReference type="EMBL" id="NOU73975.1"/>
    </source>
</evidence>
<evidence type="ECO:0000259" key="1">
    <source>
        <dbReference type="Pfam" id="PF10593"/>
    </source>
</evidence>
<dbReference type="Pfam" id="PF10593">
    <property type="entry name" value="Z1"/>
    <property type="match status" value="1"/>
</dbReference>
<dbReference type="EMBL" id="WHOA01000147">
    <property type="protein sequence ID" value="NOU73975.1"/>
    <property type="molecule type" value="Genomic_DNA"/>
</dbReference>
<comment type="caution">
    <text evidence="2">The sequence shown here is derived from an EMBL/GenBank/DDBJ whole genome shotgun (WGS) entry which is preliminary data.</text>
</comment>
<dbReference type="InterPro" id="IPR018310">
    <property type="entry name" value="Put_endonuclease_Z1-dom"/>
</dbReference>
<reference evidence="2 3" key="1">
    <citation type="submission" date="2019-10" db="EMBL/GenBank/DDBJ databases">
        <title>Description of Paenibacillus terrestris sp. nov.</title>
        <authorList>
            <person name="Carlier A."/>
            <person name="Qi S."/>
        </authorList>
    </citation>
    <scope>NUCLEOTIDE SEQUENCE [LARGE SCALE GENOMIC DNA]</scope>
    <source>
        <strain evidence="2 3">LMG 31458</strain>
    </source>
</reference>
<name>A0ABX1XZF0_9BACL</name>
<dbReference type="GO" id="GO:0004519">
    <property type="term" value="F:endonuclease activity"/>
    <property type="evidence" value="ECO:0007669"/>
    <property type="project" value="UniProtKB-KW"/>
</dbReference>
<feature type="domain" description="Putative endonuclease Z1" evidence="1">
    <location>
        <begin position="408"/>
        <end position="671"/>
    </location>
</feature>
<gene>
    <name evidence="2" type="ORF">GC098_21670</name>
</gene>
<keyword evidence="2" id="KW-0540">Nuclease</keyword>
<keyword evidence="2" id="KW-0255">Endonuclease</keyword>
<evidence type="ECO:0000313" key="3">
    <source>
        <dbReference type="Proteomes" id="UP000616779"/>
    </source>
</evidence>
<dbReference type="RefSeq" id="WP_171645373.1">
    <property type="nucleotide sequence ID" value="NZ_WHOA01000147.1"/>
</dbReference>